<dbReference type="AlphaFoldDB" id="A0A6J4V3Z7"/>
<dbReference type="Pfam" id="PF01869">
    <property type="entry name" value="BcrAD_BadFG"/>
    <property type="match status" value="1"/>
</dbReference>
<name>A0A6J4V3Z7_9DEIN</name>
<dbReference type="EMBL" id="CADCWP010000100">
    <property type="protein sequence ID" value="CAA9568814.1"/>
    <property type="molecule type" value="Genomic_DNA"/>
</dbReference>
<sequence>MFVKLGTFGVKLQTVSWVMETVGLGVDAGASSSRWLLLSSRGRVLGEGRAGFLTGHIFGAEARDEQLGRFLDLLNAAKAVRAPDALVAGVTGLHPGTEAAALFARAVAEVLGLGLKRTVLHNDMHVAFASAFSPGEGVLVYAGTGSVAYHESETGETVRAGGHGYLIDDAGAGYWIGHEGLRALFRLVDAAGKAPETPLAEALYARLGSRDWPEIMPVVYGGGRSFVASLAPAVGAAERAGDALAKDILERAGAELARLARDVLGRLGAPLPVAFAGGVTHLPVVTGALGAHLGAPVRVVQDEPVQAAARLALRLATGP</sequence>
<reference evidence="2" key="1">
    <citation type="submission" date="2020-02" db="EMBL/GenBank/DDBJ databases">
        <authorList>
            <person name="Meier V. D."/>
        </authorList>
    </citation>
    <scope>NUCLEOTIDE SEQUENCE</scope>
    <source>
        <strain evidence="2">AVDCRST_MAG86</strain>
    </source>
</reference>
<dbReference type="PANTHER" id="PTHR43190:SF3">
    <property type="entry name" value="N-ACETYL-D-GLUCOSAMINE KINASE"/>
    <property type="match status" value="1"/>
</dbReference>
<dbReference type="PANTHER" id="PTHR43190">
    <property type="entry name" value="N-ACETYL-D-GLUCOSAMINE KINASE"/>
    <property type="match status" value="1"/>
</dbReference>
<dbReference type="InterPro" id="IPR043129">
    <property type="entry name" value="ATPase_NBD"/>
</dbReference>
<dbReference type="InterPro" id="IPR002731">
    <property type="entry name" value="ATPase_BadF"/>
</dbReference>
<evidence type="ECO:0000313" key="2">
    <source>
        <dbReference type="EMBL" id="CAA9568814.1"/>
    </source>
</evidence>
<dbReference type="Gene3D" id="3.30.420.40">
    <property type="match status" value="2"/>
</dbReference>
<proteinExistence type="predicted"/>
<protein>
    <recommendedName>
        <fullName evidence="1">ATPase BadF/BadG/BcrA/BcrD type domain-containing protein</fullName>
    </recommendedName>
</protein>
<accession>A0A6J4V3Z7</accession>
<feature type="domain" description="ATPase BadF/BadG/BcrA/BcrD type" evidence="1">
    <location>
        <begin position="24"/>
        <end position="297"/>
    </location>
</feature>
<organism evidence="2">
    <name type="scientific">uncultured Truepera sp</name>
    <dbReference type="NCBI Taxonomy" id="543023"/>
    <lineage>
        <taxon>Bacteria</taxon>
        <taxon>Thermotogati</taxon>
        <taxon>Deinococcota</taxon>
        <taxon>Deinococci</taxon>
        <taxon>Trueperales</taxon>
        <taxon>Trueperaceae</taxon>
        <taxon>Truepera</taxon>
        <taxon>environmental samples</taxon>
    </lineage>
</organism>
<dbReference type="SUPFAM" id="SSF53067">
    <property type="entry name" value="Actin-like ATPase domain"/>
    <property type="match status" value="2"/>
</dbReference>
<dbReference type="InterPro" id="IPR052519">
    <property type="entry name" value="Euk-type_GlcNAc_Kinase"/>
</dbReference>
<evidence type="ECO:0000259" key="1">
    <source>
        <dbReference type="Pfam" id="PF01869"/>
    </source>
</evidence>
<gene>
    <name evidence="2" type="ORF">AVDCRST_MAG86-1462</name>
</gene>